<name>F8QJ07_SERL3</name>
<protein>
    <submittedName>
        <fullName evidence="1">Uncharacterized protein</fullName>
    </submittedName>
</protein>
<gene>
    <name evidence="1" type="ORF">SERLA73DRAFT_192106</name>
</gene>
<dbReference type="InParanoid" id="F8QJ07"/>
<organism evidence="2">
    <name type="scientific">Serpula lacrymans var. lacrymans (strain S7.3)</name>
    <name type="common">Dry rot fungus</name>
    <dbReference type="NCBI Taxonomy" id="936435"/>
    <lineage>
        <taxon>Eukaryota</taxon>
        <taxon>Fungi</taxon>
        <taxon>Dikarya</taxon>
        <taxon>Basidiomycota</taxon>
        <taxon>Agaricomycotina</taxon>
        <taxon>Agaricomycetes</taxon>
        <taxon>Agaricomycetidae</taxon>
        <taxon>Boletales</taxon>
        <taxon>Coniophorineae</taxon>
        <taxon>Serpulaceae</taxon>
        <taxon>Serpula</taxon>
    </lineage>
</organism>
<dbReference type="AlphaFoldDB" id="F8QJ07"/>
<evidence type="ECO:0000313" key="1">
    <source>
        <dbReference type="EMBL" id="EGN91719.1"/>
    </source>
</evidence>
<reference evidence="2" key="1">
    <citation type="journal article" date="2011" name="Science">
        <title>The plant cell wall-decomposing machinery underlies the functional diversity of forest fungi.</title>
        <authorList>
            <person name="Eastwood D.C."/>
            <person name="Floudas D."/>
            <person name="Binder M."/>
            <person name="Majcherczyk A."/>
            <person name="Schneider P."/>
            <person name="Aerts A."/>
            <person name="Asiegbu F.O."/>
            <person name="Baker S.E."/>
            <person name="Barry K."/>
            <person name="Bendiksby M."/>
            <person name="Blumentritt M."/>
            <person name="Coutinho P.M."/>
            <person name="Cullen D."/>
            <person name="de Vries R.P."/>
            <person name="Gathman A."/>
            <person name="Goodell B."/>
            <person name="Henrissat B."/>
            <person name="Ihrmark K."/>
            <person name="Kauserud H."/>
            <person name="Kohler A."/>
            <person name="LaButti K."/>
            <person name="Lapidus A."/>
            <person name="Lavin J.L."/>
            <person name="Lee Y.-H."/>
            <person name="Lindquist E."/>
            <person name="Lilly W."/>
            <person name="Lucas S."/>
            <person name="Morin E."/>
            <person name="Murat C."/>
            <person name="Oguiza J.A."/>
            <person name="Park J."/>
            <person name="Pisabarro A.G."/>
            <person name="Riley R."/>
            <person name="Rosling A."/>
            <person name="Salamov A."/>
            <person name="Schmidt O."/>
            <person name="Schmutz J."/>
            <person name="Skrede I."/>
            <person name="Stenlid J."/>
            <person name="Wiebenga A."/>
            <person name="Xie X."/>
            <person name="Kuees U."/>
            <person name="Hibbett D.S."/>
            <person name="Hoffmeister D."/>
            <person name="Hoegberg N."/>
            <person name="Martin F."/>
            <person name="Grigoriev I.V."/>
            <person name="Watkinson S.C."/>
        </authorList>
    </citation>
    <scope>NUCLEOTIDE SEQUENCE [LARGE SCALE GENOMIC DNA]</scope>
    <source>
        <strain evidence="2">strain S7.3</strain>
    </source>
</reference>
<proteinExistence type="predicted"/>
<keyword evidence="2" id="KW-1185">Reference proteome</keyword>
<dbReference type="Proteomes" id="UP000008063">
    <property type="component" value="Unassembled WGS sequence"/>
</dbReference>
<dbReference type="HOGENOM" id="CLU_2456152_0_0_1"/>
<sequence length="89" mass="10110">MLLSTKSPLTTRGSTIPPYQCSIPPLSFGALALETIIPRRFDVRLCIRPPRSRREQTRPRRTRARARAISRPCPPCRGHVDCQTSHSRC</sequence>
<accession>F8QJ07</accession>
<dbReference type="EMBL" id="GL945541">
    <property type="protein sequence ID" value="EGN91719.1"/>
    <property type="molecule type" value="Genomic_DNA"/>
</dbReference>
<evidence type="ECO:0000313" key="2">
    <source>
        <dbReference type="Proteomes" id="UP000008063"/>
    </source>
</evidence>